<dbReference type="SMART" id="SM00052">
    <property type="entry name" value="EAL"/>
    <property type="match status" value="1"/>
</dbReference>
<dbReference type="AlphaFoldDB" id="A0A1E3KY25"/>
<dbReference type="EMBL" id="MDER01000086">
    <property type="protein sequence ID" value="ODP26438.1"/>
    <property type="molecule type" value="Genomic_DNA"/>
</dbReference>
<dbReference type="InterPro" id="IPR035919">
    <property type="entry name" value="EAL_sf"/>
</dbReference>
<keyword evidence="2" id="KW-0378">Hydrolase</keyword>
<feature type="domain" description="EAL" evidence="1">
    <location>
        <begin position="97"/>
        <end position="342"/>
    </location>
</feature>
<dbReference type="InterPro" id="IPR001633">
    <property type="entry name" value="EAL_dom"/>
</dbReference>
<organism evidence="2 3">
    <name type="scientific">Paenibacillus nuruki</name>
    <dbReference type="NCBI Taxonomy" id="1886670"/>
    <lineage>
        <taxon>Bacteria</taxon>
        <taxon>Bacillati</taxon>
        <taxon>Bacillota</taxon>
        <taxon>Bacilli</taxon>
        <taxon>Bacillales</taxon>
        <taxon>Paenibacillaceae</taxon>
        <taxon>Paenibacillus</taxon>
    </lineage>
</organism>
<dbReference type="Proteomes" id="UP000094578">
    <property type="component" value="Unassembled WGS sequence"/>
</dbReference>
<dbReference type="STRING" id="1886670.PTI45_04278"/>
<proteinExistence type="predicted"/>
<dbReference type="GO" id="GO:0071111">
    <property type="term" value="F:cyclic-guanylate-specific phosphodiesterase activity"/>
    <property type="evidence" value="ECO:0007669"/>
    <property type="project" value="UniProtKB-EC"/>
</dbReference>
<evidence type="ECO:0000313" key="3">
    <source>
        <dbReference type="Proteomes" id="UP000094578"/>
    </source>
</evidence>
<dbReference type="Pfam" id="PF00563">
    <property type="entry name" value="EAL"/>
    <property type="match status" value="1"/>
</dbReference>
<dbReference type="PANTHER" id="PTHR33121">
    <property type="entry name" value="CYCLIC DI-GMP PHOSPHODIESTERASE PDEF"/>
    <property type="match status" value="1"/>
</dbReference>
<dbReference type="PROSITE" id="PS50883">
    <property type="entry name" value="EAL"/>
    <property type="match status" value="1"/>
</dbReference>
<evidence type="ECO:0000259" key="1">
    <source>
        <dbReference type="PROSITE" id="PS50883"/>
    </source>
</evidence>
<dbReference type="Gene3D" id="3.20.20.450">
    <property type="entry name" value="EAL domain"/>
    <property type="match status" value="1"/>
</dbReference>
<protein>
    <submittedName>
        <fullName evidence="2">Cyclic-guanylate-specific phosphodiesterase</fullName>
        <ecNumber evidence="2">3.1.4.52</ecNumber>
    </submittedName>
</protein>
<sequence>MNCSGCSYVQPIEDQGTVSLRPLSPSLETLIRQQSYDTYIMEDICSISYQSRGQMLDIMQWVRSLPEDITSCVSVGLLGSDDIGGEPVWLSLSVFVTRLQHDDVVEIIRKKQFTSHMQPIVDQHEQVIAYEFLLRPIQNGPTFQPYRLFDIARKTGLHSFLDRAARISAIEVSAEHLEPGIKRFINFLPSSIYNPQYCLSHTFEAIERLDLNPKDFVFEVVETENIIEMPKLQNIFDVYRSNGISVALDDVGSGYSKPELIDYLQPDYVKIDRSLIDHCDTYPEQQQKIIHILERSQKHGSTVLAEGIERREEYEFCRSIGIELAQGYLFGKPSDSPNLQLG</sequence>
<dbReference type="InterPro" id="IPR050706">
    <property type="entry name" value="Cyclic-di-GMP_PDE-like"/>
</dbReference>
<evidence type="ECO:0000313" key="2">
    <source>
        <dbReference type="EMBL" id="ODP26438.1"/>
    </source>
</evidence>
<dbReference type="PATRIC" id="fig|1886670.3.peg.4309"/>
<reference evidence="2 3" key="1">
    <citation type="submission" date="2016-08" db="EMBL/GenBank/DDBJ databases">
        <title>Genome sequencing of Paenibacillus sp. TI45-13ar, isolated from Korean traditional nuruk.</title>
        <authorList>
            <person name="Kim S.-J."/>
        </authorList>
    </citation>
    <scope>NUCLEOTIDE SEQUENCE [LARGE SCALE GENOMIC DNA]</scope>
    <source>
        <strain evidence="2 3">TI45-13ar</strain>
    </source>
</reference>
<dbReference type="SUPFAM" id="SSF141868">
    <property type="entry name" value="EAL domain-like"/>
    <property type="match status" value="1"/>
</dbReference>
<accession>A0A1E3KY25</accession>
<dbReference type="PANTHER" id="PTHR33121:SF15">
    <property type="entry name" value="BLUE LIGHT- AND TEMPERATURE-REGULATED ANTIREPRESSOR BLUF"/>
    <property type="match status" value="1"/>
</dbReference>
<dbReference type="RefSeq" id="WP_069329588.1">
    <property type="nucleotide sequence ID" value="NZ_MDER01000086.1"/>
</dbReference>
<dbReference type="CDD" id="cd01948">
    <property type="entry name" value="EAL"/>
    <property type="match status" value="1"/>
</dbReference>
<comment type="caution">
    <text evidence="2">The sequence shown here is derived from an EMBL/GenBank/DDBJ whole genome shotgun (WGS) entry which is preliminary data.</text>
</comment>
<keyword evidence="3" id="KW-1185">Reference proteome</keyword>
<name>A0A1E3KY25_9BACL</name>
<gene>
    <name evidence="2" type="ORF">PTI45_04278</name>
</gene>
<dbReference type="EC" id="3.1.4.52" evidence="2"/>